<proteinExistence type="inferred from homology"/>
<dbReference type="PANTHER" id="PTHR10061">
    <property type="entry name" value="S-FORMYLGLUTATHIONE HYDROLASE"/>
    <property type="match status" value="1"/>
</dbReference>
<evidence type="ECO:0000256" key="2">
    <source>
        <dbReference type="ARBA" id="ARBA00012479"/>
    </source>
</evidence>
<evidence type="ECO:0000313" key="10">
    <source>
        <dbReference type="Proteomes" id="UP000494365"/>
    </source>
</evidence>
<keyword evidence="10" id="KW-1185">Reference proteome</keyword>
<dbReference type="Gene3D" id="3.40.50.1820">
    <property type="entry name" value="alpha/beta hydrolase"/>
    <property type="match status" value="1"/>
</dbReference>
<sequence>MLELLSEQPCFRGVQRFYRHESSSVKGFMRFGAYLPPQASLRKVPVLFFLAGLTCNEETFAIKAGAQRYAAEHGIAIITPDTSPRGDSVADEPGAWDVGIGAGFYIDATLEPWSRHYRMYSYVLHELPDVIATHLPVNTSRMGVSGHSMGGHGALVLGLRNRHVFRSMSALAPIAAPSQCQWGKKAFGHYLGPSQETWSQYDASELLLNLNRRLDFPLLVDQGLNDPFLLEQLNPDALAMACAISGQPLELRRRTGYDHGYYFVSTFIGDHIAFHSRCLR</sequence>
<dbReference type="EC" id="3.1.2.12" evidence="2 6"/>
<dbReference type="GO" id="GO:0018738">
    <property type="term" value="F:S-formylglutathione hydrolase activity"/>
    <property type="evidence" value="ECO:0007669"/>
    <property type="project" value="UniProtKB-UniRule"/>
</dbReference>
<comment type="function">
    <text evidence="8">Serine hydrolase involved in the detoxification of formaldehyde.</text>
</comment>
<gene>
    <name evidence="9" type="primary">frmB</name>
    <name evidence="9" type="ORF">LMG28614_05204</name>
</gene>
<dbReference type="FunFam" id="3.40.50.1820:FF:000002">
    <property type="entry name" value="S-formylglutathione hydrolase"/>
    <property type="match status" value="1"/>
</dbReference>
<evidence type="ECO:0000256" key="3">
    <source>
        <dbReference type="ARBA" id="ARBA00022487"/>
    </source>
</evidence>
<dbReference type="EMBL" id="CADIKK010000028">
    <property type="protein sequence ID" value="CAB3800531.1"/>
    <property type="molecule type" value="Genomic_DNA"/>
</dbReference>
<evidence type="ECO:0000256" key="4">
    <source>
        <dbReference type="ARBA" id="ARBA00022801"/>
    </source>
</evidence>
<dbReference type="Proteomes" id="UP000494365">
    <property type="component" value="Unassembled WGS sequence"/>
</dbReference>
<evidence type="ECO:0000313" key="9">
    <source>
        <dbReference type="EMBL" id="CAB3800531.1"/>
    </source>
</evidence>
<evidence type="ECO:0000256" key="7">
    <source>
        <dbReference type="PIRSR" id="PIRSR614186-1"/>
    </source>
</evidence>
<evidence type="ECO:0000256" key="5">
    <source>
        <dbReference type="ARBA" id="ARBA00047590"/>
    </source>
</evidence>
<organism evidence="9 10">
    <name type="scientific">Paraburkholderia ultramafica</name>
    <dbReference type="NCBI Taxonomy" id="1544867"/>
    <lineage>
        <taxon>Bacteria</taxon>
        <taxon>Pseudomonadati</taxon>
        <taxon>Pseudomonadota</taxon>
        <taxon>Betaproteobacteria</taxon>
        <taxon>Burkholderiales</taxon>
        <taxon>Burkholderiaceae</taxon>
        <taxon>Paraburkholderia</taxon>
    </lineage>
</organism>
<dbReference type="AlphaFoldDB" id="A0A6S7CXU5"/>
<dbReference type="InterPro" id="IPR029058">
    <property type="entry name" value="AB_hydrolase_fold"/>
</dbReference>
<dbReference type="GO" id="GO:0052689">
    <property type="term" value="F:carboxylic ester hydrolase activity"/>
    <property type="evidence" value="ECO:0007669"/>
    <property type="project" value="UniProtKB-KW"/>
</dbReference>
<evidence type="ECO:0000256" key="8">
    <source>
        <dbReference type="RuleBase" id="RU363068"/>
    </source>
</evidence>
<dbReference type="SUPFAM" id="SSF53474">
    <property type="entry name" value="alpha/beta-Hydrolases"/>
    <property type="match status" value="1"/>
</dbReference>
<dbReference type="PANTHER" id="PTHR10061:SF0">
    <property type="entry name" value="S-FORMYLGLUTATHIONE HYDROLASE"/>
    <property type="match status" value="1"/>
</dbReference>
<accession>A0A6S7CXU5</accession>
<keyword evidence="4 8" id="KW-0378">Hydrolase</keyword>
<reference evidence="9 10" key="1">
    <citation type="submission" date="2020-04" db="EMBL/GenBank/DDBJ databases">
        <authorList>
            <person name="De Canck E."/>
        </authorList>
    </citation>
    <scope>NUCLEOTIDE SEQUENCE [LARGE SCALE GENOMIC DNA]</scope>
    <source>
        <strain evidence="9 10">LMG 28614</strain>
    </source>
</reference>
<dbReference type="InterPro" id="IPR000801">
    <property type="entry name" value="Esterase-like"/>
</dbReference>
<keyword evidence="3 8" id="KW-0719">Serine esterase</keyword>
<feature type="active site" description="Charge relay system" evidence="7">
    <location>
        <position position="259"/>
    </location>
</feature>
<dbReference type="Pfam" id="PF00756">
    <property type="entry name" value="Esterase"/>
    <property type="match status" value="1"/>
</dbReference>
<feature type="active site" description="Charge relay system" evidence="7">
    <location>
        <position position="226"/>
    </location>
</feature>
<dbReference type="NCBIfam" id="TIGR02821">
    <property type="entry name" value="fghA_ester_D"/>
    <property type="match status" value="1"/>
</dbReference>
<dbReference type="RefSeq" id="WP_175152236.1">
    <property type="nucleotide sequence ID" value="NZ_CADIKK010000028.1"/>
</dbReference>
<name>A0A6S7CXU5_9BURK</name>
<dbReference type="GO" id="GO:0005829">
    <property type="term" value="C:cytosol"/>
    <property type="evidence" value="ECO:0007669"/>
    <property type="project" value="TreeGrafter"/>
</dbReference>
<comment type="catalytic activity">
    <reaction evidence="5 8">
        <text>S-formylglutathione + H2O = formate + glutathione + H(+)</text>
        <dbReference type="Rhea" id="RHEA:14961"/>
        <dbReference type="ChEBI" id="CHEBI:15377"/>
        <dbReference type="ChEBI" id="CHEBI:15378"/>
        <dbReference type="ChEBI" id="CHEBI:15740"/>
        <dbReference type="ChEBI" id="CHEBI:57688"/>
        <dbReference type="ChEBI" id="CHEBI:57925"/>
        <dbReference type="EC" id="3.1.2.12"/>
    </reaction>
</comment>
<comment type="similarity">
    <text evidence="1 8">Belongs to the esterase D family.</text>
</comment>
<feature type="active site" description="Charge relay system" evidence="7">
    <location>
        <position position="148"/>
    </location>
</feature>
<evidence type="ECO:0000256" key="1">
    <source>
        <dbReference type="ARBA" id="ARBA00005622"/>
    </source>
</evidence>
<protein>
    <recommendedName>
        <fullName evidence="2 6">S-formylglutathione hydrolase</fullName>
        <ecNumber evidence="2 6">3.1.2.12</ecNumber>
    </recommendedName>
</protein>
<dbReference type="GO" id="GO:0046294">
    <property type="term" value="P:formaldehyde catabolic process"/>
    <property type="evidence" value="ECO:0007669"/>
    <property type="project" value="InterPro"/>
</dbReference>
<evidence type="ECO:0000256" key="6">
    <source>
        <dbReference type="NCBIfam" id="TIGR02821"/>
    </source>
</evidence>
<dbReference type="InterPro" id="IPR014186">
    <property type="entry name" value="S-formylglutathione_hydrol"/>
</dbReference>